<feature type="domain" description="Peptidase S49" evidence="8">
    <location>
        <begin position="121"/>
        <end position="271"/>
    </location>
</feature>
<evidence type="ECO:0000256" key="4">
    <source>
        <dbReference type="ARBA" id="ARBA00022801"/>
    </source>
</evidence>
<dbReference type="Proteomes" id="UP000609651">
    <property type="component" value="Unassembled WGS sequence"/>
</dbReference>
<dbReference type="Gene3D" id="6.20.330.10">
    <property type="match status" value="1"/>
</dbReference>
<keyword evidence="10" id="KW-1185">Reference proteome</keyword>
<evidence type="ECO:0000256" key="2">
    <source>
        <dbReference type="ARBA" id="ARBA00008683"/>
    </source>
</evidence>
<dbReference type="InterPro" id="IPR047272">
    <property type="entry name" value="S49_SppA_C"/>
</dbReference>
<evidence type="ECO:0000313" key="10">
    <source>
        <dbReference type="Proteomes" id="UP000609651"/>
    </source>
</evidence>
<dbReference type="PANTHER" id="PTHR33209">
    <property type="entry name" value="PROTEASE 4"/>
    <property type="match status" value="1"/>
</dbReference>
<dbReference type="Pfam" id="PF01343">
    <property type="entry name" value="Peptidase_S49"/>
    <property type="match status" value="2"/>
</dbReference>
<accession>A0ABX1VEU3</accession>
<protein>
    <recommendedName>
        <fullName evidence="8">Peptidase S49 domain-containing protein</fullName>
    </recommendedName>
</protein>
<dbReference type="SUPFAM" id="SSF52096">
    <property type="entry name" value="ClpP/crotonase"/>
    <property type="match status" value="2"/>
</dbReference>
<keyword evidence="6" id="KW-0472">Membrane</keyword>
<evidence type="ECO:0000259" key="8">
    <source>
        <dbReference type="Pfam" id="PF01343"/>
    </source>
</evidence>
<dbReference type="PIRSF" id="PIRSF001217">
    <property type="entry name" value="Protease_4_SppA"/>
    <property type="match status" value="1"/>
</dbReference>
<dbReference type="InterPro" id="IPR029045">
    <property type="entry name" value="ClpP/crotonase-like_dom_sf"/>
</dbReference>
<dbReference type="InterPro" id="IPR047217">
    <property type="entry name" value="S49_SppA_67K_type_N"/>
</dbReference>
<dbReference type="CDD" id="cd07023">
    <property type="entry name" value="S49_Sppa_N_C"/>
    <property type="match status" value="1"/>
</dbReference>
<dbReference type="NCBIfam" id="TIGR00705">
    <property type="entry name" value="SppA_67K"/>
    <property type="match status" value="1"/>
</dbReference>
<organism evidence="9 10">
    <name type="scientific">Alienimonas chondri</name>
    <dbReference type="NCBI Taxonomy" id="2681879"/>
    <lineage>
        <taxon>Bacteria</taxon>
        <taxon>Pseudomonadati</taxon>
        <taxon>Planctomycetota</taxon>
        <taxon>Planctomycetia</taxon>
        <taxon>Planctomycetales</taxon>
        <taxon>Planctomycetaceae</taxon>
        <taxon>Alienimonas</taxon>
    </lineage>
</organism>
<comment type="subcellular location">
    <subcellularLocation>
        <location evidence="1">Membrane</location>
    </subcellularLocation>
</comment>
<feature type="chain" id="PRO_5045185617" description="Peptidase S49 domain-containing protein" evidence="7">
    <location>
        <begin position="36"/>
        <end position="623"/>
    </location>
</feature>
<evidence type="ECO:0000256" key="6">
    <source>
        <dbReference type="ARBA" id="ARBA00023136"/>
    </source>
</evidence>
<dbReference type="InterPro" id="IPR004634">
    <property type="entry name" value="Pept_S49_pIV"/>
</dbReference>
<name>A0ABX1VEU3_9PLAN</name>
<evidence type="ECO:0000313" key="9">
    <source>
        <dbReference type="EMBL" id="NNJ26623.1"/>
    </source>
</evidence>
<dbReference type="CDD" id="cd07018">
    <property type="entry name" value="S49_SppA_67K_type"/>
    <property type="match status" value="1"/>
</dbReference>
<sequence>MTRLTPRRLQPALLLPTSGLAVALLAAGFAPAAFADDEPADAKPAIEKANVAHIELSGSFPEAPQPEGPFGGLTQTLEKAKDRIEKAAADDRISAVLLRLDGPSVGFTKARSLRDSVKKVRDAGKPVYAYFEDASTPGYLVACAADKVICPESGGVMMVGLRAEVEFYKELFDDFEVQPDMLRVGKFKSAAEPYTRSSMSPEFREELTEVLGDIYDNILSTVAETRGMKTDAVDAAIDSGPHTALGAQAAGLVDVIAYEDQIGDLIKKDLNAKEVRIVEDYLKPKPKKYEGFSGLMELMNDLSGQTSTASSKGPKIAVIYALGPIISGKSVESPFTGAASMGSETMIEAIDTAREDETVKAVVLRVDSPGGSALASDLMWRALVRLKAEKPLIVSMGEVAGSGGYYIAMPGDTIIADPSTITGSIGVVGGKLAFGETFSRFGVTHDVVQFGDNAGTLSLLTPFDESEEAAMRKMLAEIYELFTKKAAEGRGMELDKLKELAGGRIYSGARAKELGLIDELGTLEDAIAMATKAAADKNDDVNEGDELDRLNLPKPVNPFEALLENGFPGMIQMQQEAAGQAAVAAALDALPDPIAGLAERLAALKTLAKERALVVMPFGLSIR</sequence>
<dbReference type="Gene3D" id="3.90.226.10">
    <property type="entry name" value="2-enoyl-CoA Hydratase, Chain A, domain 1"/>
    <property type="match status" value="3"/>
</dbReference>
<evidence type="ECO:0000256" key="7">
    <source>
        <dbReference type="SAM" id="SignalP"/>
    </source>
</evidence>
<keyword evidence="7" id="KW-0732">Signal</keyword>
<gene>
    <name evidence="9" type="ORF">LzC2_27120</name>
</gene>
<proteinExistence type="inferred from homology"/>
<comment type="similarity">
    <text evidence="2">Belongs to the peptidase S49 family.</text>
</comment>
<feature type="domain" description="Peptidase S49" evidence="8">
    <location>
        <begin position="386"/>
        <end position="534"/>
    </location>
</feature>
<evidence type="ECO:0000256" key="1">
    <source>
        <dbReference type="ARBA" id="ARBA00004370"/>
    </source>
</evidence>
<reference evidence="9 10" key="1">
    <citation type="journal article" date="2020" name="Syst. Appl. Microbiol.">
        <title>Alienimonas chondri sp. nov., a novel planctomycete isolated from the biofilm of the red alga Chondrus crispus.</title>
        <authorList>
            <person name="Vitorino I."/>
            <person name="Albuquerque L."/>
            <person name="Wiegand S."/>
            <person name="Kallscheuer N."/>
            <person name="da Costa M.S."/>
            <person name="Lobo-da-Cunha A."/>
            <person name="Jogler C."/>
            <person name="Lage O.M."/>
        </authorList>
    </citation>
    <scope>NUCLEOTIDE SEQUENCE [LARGE SCALE GENOMIC DNA]</scope>
    <source>
        <strain evidence="9 10">LzC2</strain>
    </source>
</reference>
<evidence type="ECO:0000256" key="5">
    <source>
        <dbReference type="ARBA" id="ARBA00022825"/>
    </source>
</evidence>
<dbReference type="InterPro" id="IPR002142">
    <property type="entry name" value="Peptidase_S49"/>
</dbReference>
<dbReference type="RefSeq" id="WP_171187793.1">
    <property type="nucleotide sequence ID" value="NZ_WTPX01000088.1"/>
</dbReference>
<dbReference type="InterPro" id="IPR004635">
    <property type="entry name" value="Pept_S49_SppA"/>
</dbReference>
<keyword evidence="3" id="KW-0645">Protease</keyword>
<dbReference type="EMBL" id="WTPX01000088">
    <property type="protein sequence ID" value="NNJ26623.1"/>
    <property type="molecule type" value="Genomic_DNA"/>
</dbReference>
<dbReference type="PANTHER" id="PTHR33209:SF1">
    <property type="entry name" value="PEPTIDASE S49 DOMAIN-CONTAINING PROTEIN"/>
    <property type="match status" value="1"/>
</dbReference>
<keyword evidence="4" id="KW-0378">Hydrolase</keyword>
<evidence type="ECO:0000256" key="3">
    <source>
        <dbReference type="ARBA" id="ARBA00022670"/>
    </source>
</evidence>
<keyword evidence="5" id="KW-0720">Serine protease</keyword>
<comment type="caution">
    <text evidence="9">The sequence shown here is derived from an EMBL/GenBank/DDBJ whole genome shotgun (WGS) entry which is preliminary data.</text>
</comment>
<feature type="signal peptide" evidence="7">
    <location>
        <begin position="1"/>
        <end position="35"/>
    </location>
</feature>
<dbReference type="NCBIfam" id="TIGR00706">
    <property type="entry name" value="SppA_dom"/>
    <property type="match status" value="1"/>
</dbReference>